<dbReference type="OMA" id="CICEGEV"/>
<evidence type="ECO:0000313" key="2">
    <source>
        <dbReference type="EMBL" id="TDG53322.1"/>
    </source>
</evidence>
<dbReference type="PANTHER" id="PTHR21112">
    <property type="entry name" value="CHEMOSENSORY PROTEIN A 29A-RELATED"/>
    <property type="match status" value="1"/>
</dbReference>
<evidence type="ECO:0000313" key="3">
    <source>
        <dbReference type="Proteomes" id="UP000295192"/>
    </source>
</evidence>
<accession>A0A484C0S2</accession>
<dbReference type="Pfam" id="PF06477">
    <property type="entry name" value="DUF1091"/>
    <property type="match status" value="1"/>
</dbReference>
<proteinExistence type="predicted"/>
<organism evidence="2 3">
    <name type="scientific">Drosophila navojoa</name>
    <name type="common">Fruit fly</name>
    <dbReference type="NCBI Taxonomy" id="7232"/>
    <lineage>
        <taxon>Eukaryota</taxon>
        <taxon>Metazoa</taxon>
        <taxon>Ecdysozoa</taxon>
        <taxon>Arthropoda</taxon>
        <taxon>Hexapoda</taxon>
        <taxon>Insecta</taxon>
        <taxon>Pterygota</taxon>
        <taxon>Neoptera</taxon>
        <taxon>Endopterygota</taxon>
        <taxon>Diptera</taxon>
        <taxon>Brachycera</taxon>
        <taxon>Muscomorpha</taxon>
        <taxon>Ephydroidea</taxon>
        <taxon>Drosophilidae</taxon>
        <taxon>Drosophila</taxon>
    </lineage>
</organism>
<dbReference type="PANTHER" id="PTHR21112:SF0">
    <property type="entry name" value="CHEMOSENSORY PROTEIN A 29A-RELATED"/>
    <property type="match status" value="1"/>
</dbReference>
<name>A0A484C0S2_DRONA</name>
<feature type="compositionally biased region" description="Low complexity" evidence="1">
    <location>
        <begin position="21"/>
        <end position="42"/>
    </location>
</feature>
<comment type="caution">
    <text evidence="2">The sequence shown here is derived from an EMBL/GenBank/DDBJ whole genome shotgun (WGS) entry which is preliminary data.</text>
</comment>
<protein>
    <submittedName>
        <fullName evidence="2">Uncharacterized protein</fullName>
    </submittedName>
</protein>
<sequence>MLPFCVDFDKNATIIAHYRAPHQQPLQQQQQQRQQQQQQQHRLTPKSLNSRIASKLRQRMWEHELLDACVYSSDESKLKLNLYVNRVGRDLVGFSGTVDWNYDADNETMRYWTYDILGHFTETEDETKMKFDIRVERKSRDQMGITGTMDVQYDLDNTTMFEVQILRSVSGAEDDFRPLPMAVPKQRIIDLKKLYDDIVYPVMKDCSNMPKIEGDKLLPWPKRIYTFNMCNFDNGNLPEIMAEGYYKVKCICEGEVRWSVIYFLQIKTQLIY</sequence>
<dbReference type="OrthoDB" id="8043478at2759"/>
<keyword evidence="3" id="KW-1185">Reference proteome</keyword>
<feature type="region of interest" description="Disordered" evidence="1">
    <location>
        <begin position="21"/>
        <end position="46"/>
    </location>
</feature>
<evidence type="ECO:0000256" key="1">
    <source>
        <dbReference type="SAM" id="MobiDB-lite"/>
    </source>
</evidence>
<dbReference type="Proteomes" id="UP000295192">
    <property type="component" value="Unassembled WGS sequence"/>
</dbReference>
<dbReference type="EMBL" id="LSRL02000001">
    <property type="protein sequence ID" value="TDG53322.1"/>
    <property type="molecule type" value="Genomic_DNA"/>
</dbReference>
<reference evidence="2 3" key="1">
    <citation type="journal article" date="2019" name="J. Hered.">
        <title>An Improved Genome Assembly for Drosophila navojoa, the Basal Species in the mojavensis Cluster.</title>
        <authorList>
            <person name="Vanderlinde T."/>
            <person name="Dupim E.G."/>
            <person name="Nazario-Yepiz N.O."/>
            <person name="Carvalho A.B."/>
        </authorList>
    </citation>
    <scope>NUCLEOTIDE SEQUENCE [LARGE SCALE GENOMIC DNA]</scope>
    <source>
        <strain evidence="2">Navoj_Jal97</strain>
        <tissue evidence="2">Whole organism</tissue>
    </source>
</reference>
<gene>
    <name evidence="2" type="ORF">AWZ03_000137</name>
</gene>
<dbReference type="AlphaFoldDB" id="A0A484C0S2"/>
<dbReference type="InterPro" id="IPR010512">
    <property type="entry name" value="DUF1091"/>
</dbReference>